<evidence type="ECO:0000313" key="10">
    <source>
        <dbReference type="Proteomes" id="UP000697710"/>
    </source>
</evidence>
<feature type="transmembrane region" description="Helical" evidence="8">
    <location>
        <begin position="210"/>
        <end position="230"/>
    </location>
</feature>
<feature type="transmembrane region" description="Helical" evidence="8">
    <location>
        <begin position="33"/>
        <end position="51"/>
    </location>
</feature>
<comment type="caution">
    <text evidence="9">The sequence shown here is derived from an EMBL/GenBank/DDBJ whole genome shotgun (WGS) entry which is preliminary data.</text>
</comment>
<dbReference type="PANTHER" id="PTHR43596">
    <property type="entry name" value="ADP,ATP CARRIER PROTEIN"/>
    <property type="match status" value="1"/>
</dbReference>
<feature type="transmembrane region" description="Helical" evidence="8">
    <location>
        <begin position="322"/>
        <end position="342"/>
    </location>
</feature>
<gene>
    <name evidence="9" type="ORF">KC729_18725</name>
</gene>
<evidence type="ECO:0000256" key="5">
    <source>
        <dbReference type="ARBA" id="ARBA00022840"/>
    </source>
</evidence>
<feature type="transmembrane region" description="Helical" evidence="8">
    <location>
        <begin position="139"/>
        <end position="169"/>
    </location>
</feature>
<dbReference type="AlphaFoldDB" id="A0A956M1Y2"/>
<dbReference type="GO" id="GO:0005524">
    <property type="term" value="F:ATP binding"/>
    <property type="evidence" value="ECO:0007669"/>
    <property type="project" value="UniProtKB-KW"/>
</dbReference>
<dbReference type="SUPFAM" id="SSF103473">
    <property type="entry name" value="MFS general substrate transporter"/>
    <property type="match status" value="1"/>
</dbReference>
<evidence type="ECO:0000256" key="1">
    <source>
        <dbReference type="ARBA" id="ARBA00004141"/>
    </source>
</evidence>
<dbReference type="InterPro" id="IPR036259">
    <property type="entry name" value="MFS_trans_sf"/>
</dbReference>
<reference evidence="9" key="1">
    <citation type="submission" date="2020-04" db="EMBL/GenBank/DDBJ databases">
        <authorList>
            <person name="Zhang T."/>
        </authorList>
    </citation>
    <scope>NUCLEOTIDE SEQUENCE</scope>
    <source>
        <strain evidence="9">HKST-UBA01</strain>
    </source>
</reference>
<evidence type="ECO:0000256" key="3">
    <source>
        <dbReference type="ARBA" id="ARBA00022692"/>
    </source>
</evidence>
<comment type="subcellular location">
    <subcellularLocation>
        <location evidence="1 8">Membrane</location>
        <topology evidence="1 8">Multi-pass membrane protein</topology>
    </subcellularLocation>
</comment>
<keyword evidence="2 8" id="KW-0813">Transport</keyword>
<evidence type="ECO:0000256" key="6">
    <source>
        <dbReference type="ARBA" id="ARBA00022989"/>
    </source>
</evidence>
<comment type="similarity">
    <text evidence="8">Belongs to the ADP/ATP translocase tlc family.</text>
</comment>
<keyword evidence="6 8" id="KW-1133">Transmembrane helix</keyword>
<accession>A0A956M1Y2</accession>
<keyword evidence="4 8" id="KW-0547">Nucleotide-binding</keyword>
<dbReference type="GO" id="GO:0005471">
    <property type="term" value="F:ATP:ADP antiporter activity"/>
    <property type="evidence" value="ECO:0007669"/>
    <property type="project" value="InterPro"/>
</dbReference>
<protein>
    <recommendedName>
        <fullName evidence="8">ADP,ATP carrier protein</fullName>
    </recommendedName>
</protein>
<dbReference type="EMBL" id="JAGQHR010000816">
    <property type="protein sequence ID" value="MCA9729724.1"/>
    <property type="molecule type" value="Genomic_DNA"/>
</dbReference>
<feature type="transmembrane region" description="Helical" evidence="8">
    <location>
        <begin position="442"/>
        <end position="462"/>
    </location>
</feature>
<sequence>MNTTTSQPADPRREKSGLEAFLGLFAEVRRGEAGTALLLTANVFLILAAYYVIKPVREALILATGGAEVKAYTSALQTVLLLGAVPLYAKLASRFPRRRLINVVTLFFIGCLVAFFLMAKVGLRLQIPMLLSPFSNPHFGFVPLSLGVLFYLWVGIFNVMVVAQFWSFANDLYTPDQGKRLFAIVGFGASAGAVAGPFISAGLIDSLGPYPLLLVAGAILVLSLFLTNVVDSRERSVSSGRAADTSTSTQPSKEEPIGKEGAYKLVFSSRYLLLIALLILFLNWVNSTGEYILGRVVTQEATQLAAQGVDKGTFIGKFYSDFFGVVNLVGLVVQLFFVSRILKYWGVRVALLIMPVIALLGYSLVAFVPILALIRWVKTAENATDYSLQNTLRGVLFLPTTREQKYKAKQAIDTIFVRGGDALSALLVFVGTQFLAFQTREFALVNMAFVGIWILLAIAVGIRYRSLTQKA</sequence>
<evidence type="ECO:0000256" key="4">
    <source>
        <dbReference type="ARBA" id="ARBA00022741"/>
    </source>
</evidence>
<proteinExistence type="inferred from homology"/>
<feature type="transmembrane region" description="Helical" evidence="8">
    <location>
        <begin position="349"/>
        <end position="374"/>
    </location>
</feature>
<dbReference type="Pfam" id="PF03219">
    <property type="entry name" value="TLC"/>
    <property type="match status" value="1"/>
</dbReference>
<feature type="transmembrane region" description="Helical" evidence="8">
    <location>
        <begin position="100"/>
        <end position="119"/>
    </location>
</feature>
<organism evidence="9 10">
    <name type="scientific">Eiseniibacteriota bacterium</name>
    <dbReference type="NCBI Taxonomy" id="2212470"/>
    <lineage>
        <taxon>Bacteria</taxon>
        <taxon>Candidatus Eiseniibacteriota</taxon>
    </lineage>
</organism>
<reference evidence="9" key="2">
    <citation type="journal article" date="2021" name="Microbiome">
        <title>Successional dynamics and alternative stable states in a saline activated sludge microbial community over 9 years.</title>
        <authorList>
            <person name="Wang Y."/>
            <person name="Ye J."/>
            <person name="Ju F."/>
            <person name="Liu L."/>
            <person name="Boyd J.A."/>
            <person name="Deng Y."/>
            <person name="Parks D.H."/>
            <person name="Jiang X."/>
            <person name="Yin X."/>
            <person name="Woodcroft B.J."/>
            <person name="Tyson G.W."/>
            <person name="Hugenholtz P."/>
            <person name="Polz M.F."/>
            <person name="Zhang T."/>
        </authorList>
    </citation>
    <scope>NUCLEOTIDE SEQUENCE</scope>
    <source>
        <strain evidence="9">HKST-UBA01</strain>
    </source>
</reference>
<dbReference type="InterPro" id="IPR004667">
    <property type="entry name" value="ADP_ATP_car_bac_type"/>
</dbReference>
<evidence type="ECO:0000313" key="9">
    <source>
        <dbReference type="EMBL" id="MCA9729724.1"/>
    </source>
</evidence>
<keyword evidence="5 8" id="KW-0067">ATP-binding</keyword>
<dbReference type="GO" id="GO:0016020">
    <property type="term" value="C:membrane"/>
    <property type="evidence" value="ECO:0007669"/>
    <property type="project" value="UniProtKB-SubCell"/>
</dbReference>
<evidence type="ECO:0000256" key="2">
    <source>
        <dbReference type="ARBA" id="ARBA00022448"/>
    </source>
</evidence>
<dbReference type="Proteomes" id="UP000697710">
    <property type="component" value="Unassembled WGS sequence"/>
</dbReference>
<feature type="transmembrane region" description="Helical" evidence="8">
    <location>
        <begin position="181"/>
        <end position="204"/>
    </location>
</feature>
<dbReference type="Gene3D" id="1.20.1250.20">
    <property type="entry name" value="MFS general substrate transporter like domains"/>
    <property type="match status" value="1"/>
</dbReference>
<name>A0A956M1Y2_UNCEI</name>
<dbReference type="PANTHER" id="PTHR43596:SF1">
    <property type="entry name" value="ADP,ATP CARRIER PROTEIN"/>
    <property type="match status" value="1"/>
</dbReference>
<evidence type="ECO:0000256" key="7">
    <source>
        <dbReference type="ARBA" id="ARBA00023136"/>
    </source>
</evidence>
<keyword evidence="7 8" id="KW-0472">Membrane</keyword>
<keyword evidence="3 8" id="KW-0812">Transmembrane</keyword>
<evidence type="ECO:0000256" key="8">
    <source>
        <dbReference type="RuleBase" id="RU363121"/>
    </source>
</evidence>